<dbReference type="EMBL" id="JAPZBT010000002">
    <property type="protein sequence ID" value="KAJ5375737.1"/>
    <property type="molecule type" value="Genomic_DNA"/>
</dbReference>
<evidence type="ECO:0000256" key="2">
    <source>
        <dbReference type="ARBA" id="ARBA00023242"/>
    </source>
</evidence>
<dbReference type="PANTHER" id="PTHR37534">
    <property type="entry name" value="TRANSCRIPTIONAL ACTIVATOR PROTEIN UGA3"/>
    <property type="match status" value="1"/>
</dbReference>
<protein>
    <submittedName>
        <fullName evidence="3">Fungal-specific transcription factor domain-containing protein</fullName>
    </submittedName>
</protein>
<dbReference type="GO" id="GO:0000976">
    <property type="term" value="F:transcription cis-regulatory region binding"/>
    <property type="evidence" value="ECO:0007669"/>
    <property type="project" value="TreeGrafter"/>
</dbReference>
<keyword evidence="4" id="KW-1185">Reference proteome</keyword>
<reference evidence="3" key="1">
    <citation type="submission" date="2022-12" db="EMBL/GenBank/DDBJ databases">
        <authorList>
            <person name="Petersen C."/>
        </authorList>
    </citation>
    <scope>NUCLEOTIDE SEQUENCE</scope>
    <source>
        <strain evidence="3">IBT 3081</strain>
    </source>
</reference>
<dbReference type="GO" id="GO:0003700">
    <property type="term" value="F:DNA-binding transcription factor activity"/>
    <property type="evidence" value="ECO:0007669"/>
    <property type="project" value="TreeGrafter"/>
</dbReference>
<dbReference type="Pfam" id="PF11951">
    <property type="entry name" value="Fungal_trans_2"/>
    <property type="match status" value="1"/>
</dbReference>
<keyword evidence="2" id="KW-0539">Nucleus</keyword>
<reference evidence="3" key="2">
    <citation type="journal article" date="2023" name="IMA Fungus">
        <title>Comparative genomic study of the Penicillium genus elucidates a diverse pangenome and 15 lateral gene transfer events.</title>
        <authorList>
            <person name="Petersen C."/>
            <person name="Sorensen T."/>
            <person name="Nielsen M.R."/>
            <person name="Sondergaard T.E."/>
            <person name="Sorensen J.L."/>
            <person name="Fitzpatrick D.A."/>
            <person name="Frisvad J.C."/>
            <person name="Nielsen K.L."/>
        </authorList>
    </citation>
    <scope>NUCLEOTIDE SEQUENCE</scope>
    <source>
        <strain evidence="3">IBT 3081</strain>
    </source>
</reference>
<name>A0A9W9SCR6_9EURO</name>
<comment type="subcellular location">
    <subcellularLocation>
        <location evidence="1">Nucleus</location>
    </subcellularLocation>
</comment>
<dbReference type="PANTHER" id="PTHR37534:SF7">
    <property type="entry name" value="TRANSCRIPTIONAL ACTIVATOR PROTEIN UGA3"/>
    <property type="match status" value="1"/>
</dbReference>
<proteinExistence type="predicted"/>
<sequence length="627" mass="70686">MAHLLTSTEIEQESMARITVESLQCQSANAALEQLDREDHTLAASPLQIFSRGPFGVLNISSDNSQSIGNVESNPSPAITTSPRQVMPWQNIMVSQLEDAPPGIWTPESCTPSPHDYGLAPSPNRSSTSEIATMVYSKNNREKNISTLDSLNTGPFSITSLTTATPREVYAMPERAPQLIRYFKYQVRSLSYPLKGNKRCPWQTIHLPRAEKAYAELLLHQTASNTGISLFYSLLAGSCFHLSSKEDHSLDYEKDGNEYKQLSRHYLEQSIKQEIASEEKVKYKELLMALLSTVMLEIRCGNYTDAQNLLVESECLIRKRGLPKAHKSLKVRILHHVYTYIRIMAESTCGCALMDICPMRPSARLASNEVTFSSLRSFRVADDSTISDLNATLEKAFHVGTNDIHLEILGVWKESLFQEIYGLPESLVGLLSQTIRLANEQELLHRDTTINIDLVLTLNKRTKTLEYQVLSWRADLELSGSREDLPPTNPQYMKVKAEICLSSAVHQGLILFYYRRMHNMNALILQDTVRKVLGFIRKSENYCTSKDHMEASLLWPAFIAACEALEPELQTGLLDWISSTGARTSIPAFTAAANVVQRVWKLRQEGMDYTISWFNVMDHDRCPIIAV</sequence>
<dbReference type="Proteomes" id="UP001147752">
    <property type="component" value="Unassembled WGS sequence"/>
</dbReference>
<dbReference type="GO" id="GO:0005634">
    <property type="term" value="C:nucleus"/>
    <property type="evidence" value="ECO:0007669"/>
    <property type="project" value="UniProtKB-SubCell"/>
</dbReference>
<organism evidence="3 4">
    <name type="scientific">Penicillium concentricum</name>
    <dbReference type="NCBI Taxonomy" id="293559"/>
    <lineage>
        <taxon>Eukaryota</taxon>
        <taxon>Fungi</taxon>
        <taxon>Dikarya</taxon>
        <taxon>Ascomycota</taxon>
        <taxon>Pezizomycotina</taxon>
        <taxon>Eurotiomycetes</taxon>
        <taxon>Eurotiomycetidae</taxon>
        <taxon>Eurotiales</taxon>
        <taxon>Aspergillaceae</taxon>
        <taxon>Penicillium</taxon>
    </lineage>
</organism>
<dbReference type="InterPro" id="IPR021858">
    <property type="entry name" value="Fun_TF"/>
</dbReference>
<dbReference type="GeneID" id="81464656"/>
<evidence type="ECO:0000313" key="4">
    <source>
        <dbReference type="Proteomes" id="UP001147752"/>
    </source>
</evidence>
<dbReference type="OrthoDB" id="3477330at2759"/>
<accession>A0A9W9SCR6</accession>
<comment type="caution">
    <text evidence="3">The sequence shown here is derived from an EMBL/GenBank/DDBJ whole genome shotgun (WGS) entry which is preliminary data.</text>
</comment>
<dbReference type="RefSeq" id="XP_056581723.1">
    <property type="nucleotide sequence ID" value="XM_056725473.1"/>
</dbReference>
<dbReference type="AlphaFoldDB" id="A0A9W9SCR6"/>
<evidence type="ECO:0000256" key="1">
    <source>
        <dbReference type="ARBA" id="ARBA00004123"/>
    </source>
</evidence>
<gene>
    <name evidence="3" type="ORF">N7517_007743</name>
</gene>
<dbReference type="GO" id="GO:0045944">
    <property type="term" value="P:positive regulation of transcription by RNA polymerase II"/>
    <property type="evidence" value="ECO:0007669"/>
    <property type="project" value="TreeGrafter"/>
</dbReference>
<evidence type="ECO:0000313" key="3">
    <source>
        <dbReference type="EMBL" id="KAJ5375737.1"/>
    </source>
</evidence>